<dbReference type="PANTHER" id="PTHR11106">
    <property type="entry name" value="GANGLIOSIDE INDUCED DIFFERENTIATION ASSOCIATED PROTEIN 2-RELATED"/>
    <property type="match status" value="1"/>
</dbReference>
<name>A0AAN8DLC2_CHAGU</name>
<dbReference type="EMBL" id="JAURVH010001520">
    <property type="protein sequence ID" value="KAK5924976.1"/>
    <property type="molecule type" value="Genomic_DNA"/>
</dbReference>
<dbReference type="CDD" id="cd02908">
    <property type="entry name" value="Macro_OAADPr_deacetylase"/>
    <property type="match status" value="1"/>
</dbReference>
<dbReference type="AlphaFoldDB" id="A0AAN8DLC2"/>
<organism evidence="2 3">
    <name type="scientific">Champsocephalus gunnari</name>
    <name type="common">Mackerel icefish</name>
    <dbReference type="NCBI Taxonomy" id="52237"/>
    <lineage>
        <taxon>Eukaryota</taxon>
        <taxon>Metazoa</taxon>
        <taxon>Chordata</taxon>
        <taxon>Craniata</taxon>
        <taxon>Vertebrata</taxon>
        <taxon>Euteleostomi</taxon>
        <taxon>Actinopterygii</taxon>
        <taxon>Neopterygii</taxon>
        <taxon>Teleostei</taxon>
        <taxon>Neoteleostei</taxon>
        <taxon>Acanthomorphata</taxon>
        <taxon>Eupercaria</taxon>
        <taxon>Perciformes</taxon>
        <taxon>Notothenioidei</taxon>
        <taxon>Channichthyidae</taxon>
        <taxon>Champsocephalus</taxon>
    </lineage>
</organism>
<gene>
    <name evidence="2" type="ORF">CgunFtcFv8_017542</name>
</gene>
<accession>A0AAN8DLC2</accession>
<keyword evidence="3" id="KW-1185">Reference proteome</keyword>
<feature type="domain" description="Macro" evidence="1">
    <location>
        <begin position="1"/>
        <end position="174"/>
    </location>
</feature>
<evidence type="ECO:0000259" key="1">
    <source>
        <dbReference type="PROSITE" id="PS51154"/>
    </source>
</evidence>
<dbReference type="PANTHER" id="PTHR11106:SF93">
    <property type="entry name" value="ADP-RIBOSE GLYCOHYDROLASE MACROD1"/>
    <property type="match status" value="1"/>
</dbReference>
<comment type="caution">
    <text evidence="2">The sequence shown here is derived from an EMBL/GenBank/DDBJ whole genome shotgun (WGS) entry which is preliminary data.</text>
</comment>
<dbReference type="GO" id="GO:0042278">
    <property type="term" value="P:purine nucleoside metabolic process"/>
    <property type="evidence" value="ECO:0007669"/>
    <property type="project" value="TreeGrafter"/>
</dbReference>
<dbReference type="GO" id="GO:0140293">
    <property type="term" value="F:ADP-ribosylglutamate hydrolase activity"/>
    <property type="evidence" value="ECO:0007669"/>
    <property type="project" value="TreeGrafter"/>
</dbReference>
<sequence length="184" mass="19949">MVRFELSESAADPPRLALLTYEYVAKKTLLGGGGVDGAIHRAAGPMLKQECASLHGCETGEAKITCGYGLPAKYVIHTVGPVAQGGVGDEEKKALRSCYKNSLNAAGKNNARSVAFPCISTGVYGYPPEQAVHEALATVREYLDEHHDKLDRVIFCVFLPTDKELYMKTLPLYFPAEDTVKSKL</sequence>
<dbReference type="SUPFAM" id="SSF52949">
    <property type="entry name" value="Macro domain-like"/>
    <property type="match status" value="1"/>
</dbReference>
<dbReference type="SMART" id="SM00506">
    <property type="entry name" value="A1pp"/>
    <property type="match status" value="1"/>
</dbReference>
<dbReference type="InterPro" id="IPR043472">
    <property type="entry name" value="Macro_dom-like"/>
</dbReference>
<protein>
    <recommendedName>
        <fullName evidence="1">Macro domain-containing protein</fullName>
    </recommendedName>
</protein>
<dbReference type="Pfam" id="PF01661">
    <property type="entry name" value="Macro"/>
    <property type="match status" value="1"/>
</dbReference>
<proteinExistence type="predicted"/>
<evidence type="ECO:0000313" key="2">
    <source>
        <dbReference type="EMBL" id="KAK5924976.1"/>
    </source>
</evidence>
<dbReference type="Proteomes" id="UP001331515">
    <property type="component" value="Unassembled WGS sequence"/>
</dbReference>
<dbReference type="GO" id="GO:0006974">
    <property type="term" value="P:DNA damage response"/>
    <property type="evidence" value="ECO:0007669"/>
    <property type="project" value="TreeGrafter"/>
</dbReference>
<dbReference type="GO" id="GO:0140291">
    <property type="term" value="P:peptidyl-glutamate ADP-deribosylation"/>
    <property type="evidence" value="ECO:0007669"/>
    <property type="project" value="TreeGrafter"/>
</dbReference>
<dbReference type="GO" id="GO:0005654">
    <property type="term" value="C:nucleoplasm"/>
    <property type="evidence" value="ECO:0007669"/>
    <property type="project" value="TreeGrafter"/>
</dbReference>
<dbReference type="Gene3D" id="3.40.220.10">
    <property type="entry name" value="Leucine Aminopeptidase, subunit E, domain 1"/>
    <property type="match status" value="1"/>
</dbReference>
<evidence type="ECO:0000313" key="3">
    <source>
        <dbReference type="Proteomes" id="UP001331515"/>
    </source>
</evidence>
<dbReference type="InterPro" id="IPR002589">
    <property type="entry name" value="Macro_dom"/>
</dbReference>
<dbReference type="PROSITE" id="PS51154">
    <property type="entry name" value="MACRO"/>
    <property type="match status" value="1"/>
</dbReference>
<reference evidence="2 3" key="1">
    <citation type="journal article" date="2023" name="Mol. Biol. Evol.">
        <title>Genomics of Secondarily Temperate Adaptation in the Only Non-Antarctic Icefish.</title>
        <authorList>
            <person name="Rivera-Colon A.G."/>
            <person name="Rayamajhi N."/>
            <person name="Minhas B.F."/>
            <person name="Madrigal G."/>
            <person name="Bilyk K.T."/>
            <person name="Yoon V."/>
            <person name="Hune M."/>
            <person name="Gregory S."/>
            <person name="Cheng C.H.C."/>
            <person name="Catchen J.M."/>
        </authorList>
    </citation>
    <scope>NUCLEOTIDE SEQUENCE [LARGE SCALE GENOMIC DNA]</scope>
    <source>
        <tissue evidence="2">White muscle</tissue>
    </source>
</reference>